<dbReference type="FunFam" id="3.40.50.12710:FF:000002">
    <property type="entry name" value="Protein arginine methyltransferase NDUFAF7"/>
    <property type="match status" value="1"/>
</dbReference>
<dbReference type="InterPro" id="IPR038375">
    <property type="entry name" value="NDUFAF7_sf"/>
</dbReference>
<comment type="subcellular location">
    <subcellularLocation>
        <location evidence="2">Mitochondrion</location>
    </subcellularLocation>
</comment>
<evidence type="ECO:0000256" key="1">
    <source>
        <dbReference type="ARBA" id="ARBA00001311"/>
    </source>
</evidence>
<dbReference type="OrthoDB" id="6428749at2759"/>
<dbReference type="STRING" id="1036612.A0A1L9TUJ5"/>
<feature type="domain" description="Amidase" evidence="11">
    <location>
        <begin position="502"/>
        <end position="764"/>
    </location>
</feature>
<dbReference type="InterPro" id="IPR029063">
    <property type="entry name" value="SAM-dependent_MTases_sf"/>
</dbReference>
<keyword evidence="10" id="KW-0812">Transmembrane</keyword>
<dbReference type="InterPro" id="IPR023631">
    <property type="entry name" value="Amidase_dom"/>
</dbReference>
<accession>A0A1L9TUJ5</accession>
<evidence type="ECO:0000256" key="7">
    <source>
        <dbReference type="ARBA" id="ARBA00022801"/>
    </source>
</evidence>
<keyword evidence="13" id="KW-1185">Reference proteome</keyword>
<dbReference type="Proteomes" id="UP000184356">
    <property type="component" value="Unassembled WGS sequence"/>
</dbReference>
<dbReference type="Pfam" id="PF01425">
    <property type="entry name" value="Amidase"/>
    <property type="match status" value="2"/>
</dbReference>
<dbReference type="PANTHER" id="PTHR46072:SF1">
    <property type="entry name" value="AMIDASE"/>
    <property type="match status" value="1"/>
</dbReference>
<feature type="transmembrane region" description="Helical" evidence="10">
    <location>
        <begin position="12"/>
        <end position="34"/>
    </location>
</feature>
<gene>
    <name evidence="12" type="ORF">ASPSYDRAFT_28710</name>
</gene>
<dbReference type="SUPFAM" id="SSF75304">
    <property type="entry name" value="Amidase signature (AS) enzymes"/>
    <property type="match status" value="1"/>
</dbReference>
<dbReference type="PANTHER" id="PTHR46072">
    <property type="entry name" value="AMIDASE-RELATED-RELATED"/>
    <property type="match status" value="1"/>
</dbReference>
<dbReference type="GO" id="GO:0035243">
    <property type="term" value="F:protein-arginine omega-N symmetric methyltransferase activity"/>
    <property type="evidence" value="ECO:0007669"/>
    <property type="project" value="UniProtKB-EC"/>
</dbReference>
<comment type="similarity">
    <text evidence="3">Belongs to the NDUFAF7 family.</text>
</comment>
<dbReference type="PROSITE" id="PS00571">
    <property type="entry name" value="AMIDASES"/>
    <property type="match status" value="1"/>
</dbReference>
<name>A0A1L9TUJ5_9EURO</name>
<feature type="domain" description="Amidase" evidence="11">
    <location>
        <begin position="804"/>
        <end position="930"/>
    </location>
</feature>
<keyword evidence="7" id="KW-0378">Hydrolase</keyword>
<dbReference type="Gene3D" id="3.90.1300.10">
    <property type="entry name" value="Amidase signature (AS) domain"/>
    <property type="match status" value="1"/>
</dbReference>
<dbReference type="SUPFAM" id="SSF53335">
    <property type="entry name" value="S-adenosyl-L-methionine-dependent methyltransferases"/>
    <property type="match status" value="1"/>
</dbReference>
<evidence type="ECO:0000256" key="3">
    <source>
        <dbReference type="ARBA" id="ARBA00005891"/>
    </source>
</evidence>
<sequence length="944" mass="106520">MLTREFIDGNTCIYSAHYTYFLTVFLVLVLDSLYNPHYGYFSKHATIFSPGEPFDFNHIEDGPAFHQMLGERYAEFEDVLDEKQPDEARQLWHTPTELFRPYYGETIARYLVSNYKLTLYPYHDLTIYEMGAGNGTLMINILDFIRDTDYEVYQRTKFRIIEISPALAGLQMKNLTDSLYAAGHLDHVEIINKSIFEWDTYVHSPCFFLALEVFDNFAHDAIRYDTKTELPQQGGVLIDADGEFHEFYTPMLDPVASRFLRVRQAAARREFSHPLGPRLMRQVRGALPFQKPFTTTEYIPTRLMQFFDILDNYFPGHRLLASDFSTLPDAVPGINAPVVQTRYKRRTVPVSTPFVHQGYFDIFFPTDFNVVEDVYRAVTGKLTQVASHEDFVQRWAYVEDTETRSGENPLLTCFQDFERQTNIEMTEPHWKPIVDQKRLTQALSIPPSWRLPESTIVSGATTLDTIRNCGILSTKELEWTDINDITEPLRLLASREVSSVQLTTAFCKRAAVAQQMTGCLTEIFFDRGLERAKSLDEELERTGRMSGPLHGLPVSVKDRFDVEGFDTTVGWVGLANKPVAKSDSVVQLLVHGCSSSLMMSDSYNHVFGQSVNALNRKLISGGSSGGEGALIGAGGSILGIGTDIGGSIRVPSNLQGLYSICPTTGRVPWNCSFMHQHYLVPPVAGPMARSLLTVEYFMQSLLDSSPWNLDPGCIPIPWRKDMAALPTKKLKLGIIYDDGIVRPQPPVMRAMRETAQKLKDAGHEGLWTKSILSDGGHHCRQLCALVDEPLIQGMAVGTPADELSTTEKEKTEEAKWAFQETYLKQWVSSGIDALLLPVTPWVGYKPKTWVKSFQWLGYTALYNLLNYAAVTVPVVTADEELDSPENDKEWSAHVPRNESDRFNHEQYDINLVKGMPVTVQIVGGRFGEERAISVAKAIDDLFGR</sequence>
<evidence type="ECO:0000256" key="8">
    <source>
        <dbReference type="ARBA" id="ARBA00023128"/>
    </source>
</evidence>
<evidence type="ECO:0000259" key="11">
    <source>
        <dbReference type="Pfam" id="PF01425"/>
    </source>
</evidence>
<dbReference type="GeneID" id="63760621"/>
<dbReference type="AlphaFoldDB" id="A0A1L9TUJ5"/>
<keyword evidence="10" id="KW-0472">Membrane</keyword>
<dbReference type="InterPro" id="IPR036928">
    <property type="entry name" value="AS_sf"/>
</dbReference>
<proteinExistence type="inferred from homology"/>
<dbReference type="InterPro" id="IPR020556">
    <property type="entry name" value="Amidase_CS"/>
</dbReference>
<evidence type="ECO:0000256" key="4">
    <source>
        <dbReference type="ARBA" id="ARBA00009199"/>
    </source>
</evidence>
<dbReference type="Pfam" id="PF02636">
    <property type="entry name" value="Methyltransf_28"/>
    <property type="match status" value="1"/>
</dbReference>
<dbReference type="EMBL" id="KV878583">
    <property type="protein sequence ID" value="OJJ63104.1"/>
    <property type="molecule type" value="Genomic_DNA"/>
</dbReference>
<reference evidence="13" key="1">
    <citation type="journal article" date="2017" name="Genome Biol.">
        <title>Comparative genomics reveals high biological diversity and specific adaptations in the industrially and medically important fungal genus Aspergillus.</title>
        <authorList>
            <person name="de Vries R.P."/>
            <person name="Riley R."/>
            <person name="Wiebenga A."/>
            <person name="Aguilar-Osorio G."/>
            <person name="Amillis S."/>
            <person name="Uchima C.A."/>
            <person name="Anderluh G."/>
            <person name="Asadollahi M."/>
            <person name="Askin M."/>
            <person name="Barry K."/>
            <person name="Battaglia E."/>
            <person name="Bayram O."/>
            <person name="Benocci T."/>
            <person name="Braus-Stromeyer S.A."/>
            <person name="Caldana C."/>
            <person name="Canovas D."/>
            <person name="Cerqueira G.C."/>
            <person name="Chen F."/>
            <person name="Chen W."/>
            <person name="Choi C."/>
            <person name="Clum A."/>
            <person name="Dos Santos R.A."/>
            <person name="Damasio A.R."/>
            <person name="Diallinas G."/>
            <person name="Emri T."/>
            <person name="Fekete E."/>
            <person name="Flipphi M."/>
            <person name="Freyberg S."/>
            <person name="Gallo A."/>
            <person name="Gournas C."/>
            <person name="Habgood R."/>
            <person name="Hainaut M."/>
            <person name="Harispe M.L."/>
            <person name="Henrissat B."/>
            <person name="Hilden K.S."/>
            <person name="Hope R."/>
            <person name="Hossain A."/>
            <person name="Karabika E."/>
            <person name="Karaffa L."/>
            <person name="Karanyi Z."/>
            <person name="Krasevec N."/>
            <person name="Kuo A."/>
            <person name="Kusch H."/>
            <person name="LaButti K."/>
            <person name="Lagendijk E.L."/>
            <person name="Lapidus A."/>
            <person name="Levasseur A."/>
            <person name="Lindquist E."/>
            <person name="Lipzen A."/>
            <person name="Logrieco A.F."/>
            <person name="MacCabe A."/>
            <person name="Maekelae M.R."/>
            <person name="Malavazi I."/>
            <person name="Melin P."/>
            <person name="Meyer V."/>
            <person name="Mielnichuk N."/>
            <person name="Miskei M."/>
            <person name="Molnar A.P."/>
            <person name="Mule G."/>
            <person name="Ngan C.Y."/>
            <person name="Orejas M."/>
            <person name="Orosz E."/>
            <person name="Ouedraogo J.P."/>
            <person name="Overkamp K.M."/>
            <person name="Park H.-S."/>
            <person name="Perrone G."/>
            <person name="Piumi F."/>
            <person name="Punt P.J."/>
            <person name="Ram A.F."/>
            <person name="Ramon A."/>
            <person name="Rauscher S."/>
            <person name="Record E."/>
            <person name="Riano-Pachon D.M."/>
            <person name="Robert V."/>
            <person name="Roehrig J."/>
            <person name="Ruller R."/>
            <person name="Salamov A."/>
            <person name="Salih N.S."/>
            <person name="Samson R.A."/>
            <person name="Sandor E."/>
            <person name="Sanguinetti M."/>
            <person name="Schuetze T."/>
            <person name="Sepcic K."/>
            <person name="Shelest E."/>
            <person name="Sherlock G."/>
            <person name="Sophianopoulou V."/>
            <person name="Squina F.M."/>
            <person name="Sun H."/>
            <person name="Susca A."/>
            <person name="Todd R.B."/>
            <person name="Tsang A."/>
            <person name="Unkles S.E."/>
            <person name="van de Wiele N."/>
            <person name="van Rossen-Uffink D."/>
            <person name="Oliveira J.V."/>
            <person name="Vesth T.C."/>
            <person name="Visser J."/>
            <person name="Yu J.-H."/>
            <person name="Zhou M."/>
            <person name="Andersen M.R."/>
            <person name="Archer D.B."/>
            <person name="Baker S.E."/>
            <person name="Benoit I."/>
            <person name="Brakhage A.A."/>
            <person name="Braus G.H."/>
            <person name="Fischer R."/>
            <person name="Frisvad J.C."/>
            <person name="Goldman G.H."/>
            <person name="Houbraken J."/>
            <person name="Oakley B."/>
            <person name="Pocsi I."/>
            <person name="Scazzocchio C."/>
            <person name="Seiboth B."/>
            <person name="vanKuyk P.A."/>
            <person name="Wortman J."/>
            <person name="Dyer P.S."/>
            <person name="Grigoriev I.V."/>
        </authorList>
    </citation>
    <scope>NUCLEOTIDE SEQUENCE [LARGE SCALE GENOMIC DNA]</scope>
    <source>
        <strain evidence="13">CBS 593.65</strain>
    </source>
</reference>
<evidence type="ECO:0000256" key="2">
    <source>
        <dbReference type="ARBA" id="ARBA00004173"/>
    </source>
</evidence>
<dbReference type="GO" id="GO:0004040">
    <property type="term" value="F:amidase activity"/>
    <property type="evidence" value="ECO:0007669"/>
    <property type="project" value="UniProtKB-EC"/>
</dbReference>
<keyword evidence="5" id="KW-0489">Methyltransferase</keyword>
<dbReference type="GO" id="GO:0005739">
    <property type="term" value="C:mitochondrion"/>
    <property type="evidence" value="ECO:0007669"/>
    <property type="project" value="UniProtKB-SubCell"/>
</dbReference>
<evidence type="ECO:0000256" key="10">
    <source>
        <dbReference type="SAM" id="Phobius"/>
    </source>
</evidence>
<dbReference type="Gene3D" id="3.40.50.12710">
    <property type="match status" value="1"/>
</dbReference>
<evidence type="ECO:0000313" key="12">
    <source>
        <dbReference type="EMBL" id="OJJ63104.1"/>
    </source>
</evidence>
<evidence type="ECO:0000313" key="13">
    <source>
        <dbReference type="Proteomes" id="UP000184356"/>
    </source>
</evidence>
<keyword evidence="6" id="KW-0808">Transferase</keyword>
<comment type="catalytic activity">
    <reaction evidence="9">
        <text>L-arginyl-[protein] + 2 S-adenosyl-L-methionine = N(omega),N(omega)'-dimethyl-L-arginyl-[protein] + 2 S-adenosyl-L-homocysteine + 2 H(+)</text>
        <dbReference type="Rhea" id="RHEA:48108"/>
        <dbReference type="Rhea" id="RHEA-COMP:10532"/>
        <dbReference type="Rhea" id="RHEA-COMP:11992"/>
        <dbReference type="ChEBI" id="CHEBI:15378"/>
        <dbReference type="ChEBI" id="CHEBI:29965"/>
        <dbReference type="ChEBI" id="CHEBI:57856"/>
        <dbReference type="ChEBI" id="CHEBI:59789"/>
        <dbReference type="ChEBI" id="CHEBI:88221"/>
        <dbReference type="EC" id="2.1.1.320"/>
    </reaction>
</comment>
<evidence type="ECO:0000256" key="5">
    <source>
        <dbReference type="ARBA" id="ARBA00022603"/>
    </source>
</evidence>
<evidence type="ECO:0000256" key="6">
    <source>
        <dbReference type="ARBA" id="ARBA00022679"/>
    </source>
</evidence>
<comment type="catalytic activity">
    <reaction evidence="1">
        <text>a monocarboxylic acid amide + H2O = a monocarboxylate + NH4(+)</text>
        <dbReference type="Rhea" id="RHEA:12020"/>
        <dbReference type="ChEBI" id="CHEBI:15377"/>
        <dbReference type="ChEBI" id="CHEBI:28938"/>
        <dbReference type="ChEBI" id="CHEBI:35757"/>
        <dbReference type="ChEBI" id="CHEBI:83628"/>
        <dbReference type="EC" id="3.5.1.4"/>
    </reaction>
</comment>
<comment type="similarity">
    <text evidence="4">Belongs to the amidase family.</text>
</comment>
<protein>
    <recommendedName>
        <fullName evidence="11">Amidase domain-containing protein</fullName>
    </recommendedName>
</protein>
<dbReference type="GO" id="GO:0032259">
    <property type="term" value="P:methylation"/>
    <property type="evidence" value="ECO:0007669"/>
    <property type="project" value="UniProtKB-KW"/>
</dbReference>
<dbReference type="InterPro" id="IPR003788">
    <property type="entry name" value="NDUFAF7"/>
</dbReference>
<evidence type="ECO:0000256" key="9">
    <source>
        <dbReference type="ARBA" id="ARBA00048612"/>
    </source>
</evidence>
<dbReference type="VEuPathDB" id="FungiDB:ASPSYDRAFT_28710"/>
<keyword evidence="8" id="KW-0496">Mitochondrion</keyword>
<organism evidence="12 13">
    <name type="scientific">Aspergillus sydowii CBS 593.65</name>
    <dbReference type="NCBI Taxonomy" id="1036612"/>
    <lineage>
        <taxon>Eukaryota</taxon>
        <taxon>Fungi</taxon>
        <taxon>Dikarya</taxon>
        <taxon>Ascomycota</taxon>
        <taxon>Pezizomycotina</taxon>
        <taxon>Eurotiomycetes</taxon>
        <taxon>Eurotiomycetidae</taxon>
        <taxon>Eurotiales</taxon>
        <taxon>Aspergillaceae</taxon>
        <taxon>Aspergillus</taxon>
        <taxon>Aspergillus subgen. Nidulantes</taxon>
    </lineage>
</organism>
<dbReference type="RefSeq" id="XP_040706910.1">
    <property type="nucleotide sequence ID" value="XM_040844548.1"/>
</dbReference>
<keyword evidence="10" id="KW-1133">Transmembrane helix</keyword>